<feature type="region of interest" description="Disordered" evidence="1">
    <location>
        <begin position="383"/>
        <end position="424"/>
    </location>
</feature>
<keyword evidence="4" id="KW-1185">Reference proteome</keyword>
<dbReference type="OrthoDB" id="6755415at2759"/>
<name>A0A9P0D1T8_9CUCU</name>
<feature type="region of interest" description="Disordered" evidence="1">
    <location>
        <begin position="759"/>
        <end position="865"/>
    </location>
</feature>
<dbReference type="Proteomes" id="UP001153636">
    <property type="component" value="Chromosome 3"/>
</dbReference>
<feature type="region of interest" description="Disordered" evidence="1">
    <location>
        <begin position="446"/>
        <end position="487"/>
    </location>
</feature>
<dbReference type="Pfam" id="PF06286">
    <property type="entry name" value="Coleoptericin"/>
    <property type="match status" value="13"/>
</dbReference>
<evidence type="ECO:0000313" key="3">
    <source>
        <dbReference type="EMBL" id="CAH1108311.1"/>
    </source>
</evidence>
<dbReference type="EMBL" id="OV651815">
    <property type="protein sequence ID" value="CAH1108311.1"/>
    <property type="molecule type" value="Genomic_DNA"/>
</dbReference>
<feature type="signal peptide" evidence="2">
    <location>
        <begin position="1"/>
        <end position="18"/>
    </location>
</feature>
<evidence type="ECO:0000256" key="1">
    <source>
        <dbReference type="SAM" id="MobiDB-lite"/>
    </source>
</evidence>
<accession>A0A9P0D1T8</accession>
<evidence type="ECO:0000313" key="4">
    <source>
        <dbReference type="Proteomes" id="UP001153636"/>
    </source>
</evidence>
<feature type="region of interest" description="Disordered" evidence="1">
    <location>
        <begin position="527"/>
        <end position="550"/>
    </location>
</feature>
<feature type="chain" id="PRO_5040259964" evidence="2">
    <location>
        <begin position="19"/>
        <end position="865"/>
    </location>
</feature>
<feature type="region of interest" description="Disordered" evidence="1">
    <location>
        <begin position="194"/>
        <end position="235"/>
    </location>
</feature>
<protein>
    <submittedName>
        <fullName evidence="3">Uncharacterized protein</fullName>
    </submittedName>
</protein>
<gene>
    <name evidence="3" type="ORF">PSYICH_LOCUS9678</name>
</gene>
<organism evidence="3 4">
    <name type="scientific">Psylliodes chrysocephalus</name>
    <dbReference type="NCBI Taxonomy" id="3402493"/>
    <lineage>
        <taxon>Eukaryota</taxon>
        <taxon>Metazoa</taxon>
        <taxon>Ecdysozoa</taxon>
        <taxon>Arthropoda</taxon>
        <taxon>Hexapoda</taxon>
        <taxon>Insecta</taxon>
        <taxon>Pterygota</taxon>
        <taxon>Neoptera</taxon>
        <taxon>Endopterygota</taxon>
        <taxon>Coleoptera</taxon>
        <taxon>Polyphaga</taxon>
        <taxon>Cucujiformia</taxon>
        <taxon>Chrysomeloidea</taxon>
        <taxon>Chrysomelidae</taxon>
        <taxon>Galerucinae</taxon>
        <taxon>Alticini</taxon>
        <taxon>Psylliodes</taxon>
    </lineage>
</organism>
<feature type="region of interest" description="Disordered" evidence="1">
    <location>
        <begin position="318"/>
        <end position="369"/>
    </location>
</feature>
<feature type="region of interest" description="Disordered" evidence="1">
    <location>
        <begin position="83"/>
        <end position="109"/>
    </location>
</feature>
<evidence type="ECO:0000256" key="2">
    <source>
        <dbReference type="SAM" id="SignalP"/>
    </source>
</evidence>
<sequence>MMLLKLMFCSVLIILVTAESQIQKNDPWEVSPQANRDEYGNTNAGVEVKRKGEQHDLEAGWNKVVRGPNKAKPTWHVGSTLRFKRSPKEPWEVSPQANRDENGNTNAGVEVKRKGDKHDVEAGWNKVVRGPNKAKPTWHVGGTFRFKRSPKQPWEISPQANRDENGNTNAGVEVKRKGDKHDVEAGWKKVVRGPNKAKPTWHVGGTFRFKRSPKQPWEISPQANRDENGNTNAGVEVKRKGDKHDVEAGWKKVVRGPNKAKPIWHVGGTFRFKRSPKQPWEISPQANRDENGNTNAGVEVKRKGDKHDVEAGWNKVVRGPNKAKPTWHVGGTFRFKRSPKQPWEISPQANRDENGNTNAGVKVKRKGDKHDVEAGWKKVVRGPNKAKPTWHVGGTFRFKRSPKQPWEISPQANRDENGNTNAGVEVKRKGDKHDVEAGWKKVVRGPNKAKPTWHVGGTFRFKRSPKQPWEISPQANRDENGNTNAGVEVKRKGDKHDVEAGWKKVVRGPNKAKPTWHVGGTFRFKRSSKQPWEISPQANRDENGNTNAGVEVKRKGDKHDVEAGWKKVVRGPNKAKPTWHVGGTFRFKRSPKQPWEISPKANRDENGNTNAGVEVKRKGDKHNVEAGWKKVVRGPNKAKPTWHVGGTFRFKRSPKQPWEISPQANRDENGNTNAGVEVKRKGDKHDVEAGWKKVVRGPNKAKPTWHVGGTFRFKRSPKQPWEISPQANRDENGNTNAGVEVKRKGDKHDVEAGWNKVVRGPNKAKPTWHVGGTFRFKRSPKQPWEISPQANRDENGNTNAGVEVKRKGDKHDVEAGWKKVVRGPSKAKPTWHVGGTFRFKRSPKQPREVSPQANRDENGNTNAGV</sequence>
<dbReference type="GO" id="GO:0042742">
    <property type="term" value="P:defense response to bacterium"/>
    <property type="evidence" value="ECO:0007669"/>
    <property type="project" value="InterPro"/>
</dbReference>
<feature type="region of interest" description="Disordered" evidence="1">
    <location>
        <begin position="275"/>
        <end position="298"/>
    </location>
</feature>
<proteinExistence type="predicted"/>
<feature type="region of interest" description="Disordered" evidence="1">
    <location>
        <begin position="129"/>
        <end position="172"/>
    </location>
</feature>
<dbReference type="AlphaFoldDB" id="A0A9P0D1T8"/>
<feature type="region of interest" description="Disordered" evidence="1">
    <location>
        <begin position="572"/>
        <end position="613"/>
    </location>
</feature>
<feature type="compositionally biased region" description="Basic and acidic residues" evidence="1">
    <location>
        <begin position="803"/>
        <end position="817"/>
    </location>
</feature>
<feature type="region of interest" description="Disordered" evidence="1">
    <location>
        <begin position="635"/>
        <end position="676"/>
    </location>
</feature>
<dbReference type="InterPro" id="IPR009382">
    <property type="entry name" value="Coleoptericin"/>
</dbReference>
<keyword evidence="2" id="KW-0732">Signal</keyword>
<dbReference type="GO" id="GO:0005576">
    <property type="term" value="C:extracellular region"/>
    <property type="evidence" value="ECO:0007669"/>
    <property type="project" value="InterPro"/>
</dbReference>
<feature type="region of interest" description="Disordered" evidence="1">
    <location>
        <begin position="698"/>
        <end position="739"/>
    </location>
</feature>
<reference evidence="3" key="1">
    <citation type="submission" date="2022-01" db="EMBL/GenBank/DDBJ databases">
        <authorList>
            <person name="King R."/>
        </authorList>
    </citation>
    <scope>NUCLEOTIDE SEQUENCE</scope>
</reference>